<feature type="domain" description="Porphobilinogen deaminase C-terminal" evidence="11">
    <location>
        <begin position="217"/>
        <end position="278"/>
    </location>
</feature>
<dbReference type="FunFam" id="3.40.190.10:FF:000005">
    <property type="entry name" value="Porphobilinogen deaminase"/>
    <property type="match status" value="1"/>
</dbReference>
<comment type="catalytic activity">
    <reaction evidence="8">
        <text>4 porphobilinogen + H2O = hydroxymethylbilane + 4 NH4(+)</text>
        <dbReference type="Rhea" id="RHEA:13185"/>
        <dbReference type="ChEBI" id="CHEBI:15377"/>
        <dbReference type="ChEBI" id="CHEBI:28938"/>
        <dbReference type="ChEBI" id="CHEBI:57845"/>
        <dbReference type="ChEBI" id="CHEBI:58126"/>
        <dbReference type="EC" id="2.5.1.61"/>
    </reaction>
</comment>
<dbReference type="InterPro" id="IPR036803">
    <property type="entry name" value="Porphobilinogen_deaminase_C_sf"/>
</dbReference>
<dbReference type="SUPFAM" id="SSF53850">
    <property type="entry name" value="Periplasmic binding protein-like II"/>
    <property type="match status" value="1"/>
</dbReference>
<dbReference type="AlphaFoldDB" id="A0A9D1KNC5"/>
<evidence type="ECO:0000256" key="4">
    <source>
        <dbReference type="ARBA" id="ARBA00011245"/>
    </source>
</evidence>
<accession>A0A9D1KNC5</accession>
<dbReference type="Pfam" id="PF03900">
    <property type="entry name" value="Porphobil_deamC"/>
    <property type="match status" value="1"/>
</dbReference>
<evidence type="ECO:0000256" key="2">
    <source>
        <dbReference type="ARBA" id="ARBA00002869"/>
    </source>
</evidence>
<proteinExistence type="inferred from homology"/>
<keyword evidence="6 12" id="KW-0808">Transferase</keyword>
<dbReference type="PRINTS" id="PR00151">
    <property type="entry name" value="PORPHBDMNASE"/>
</dbReference>
<comment type="cofactor">
    <cofactor evidence="1">
        <name>dipyrromethane</name>
        <dbReference type="ChEBI" id="CHEBI:60342"/>
    </cofactor>
</comment>
<reference evidence="12" key="1">
    <citation type="submission" date="2020-10" db="EMBL/GenBank/DDBJ databases">
        <authorList>
            <person name="Gilroy R."/>
        </authorList>
    </citation>
    <scope>NUCLEOTIDE SEQUENCE</scope>
    <source>
        <strain evidence="12">CHK181-108</strain>
    </source>
</reference>
<dbReference type="GO" id="GO:0004418">
    <property type="term" value="F:hydroxymethylbilane synthase activity"/>
    <property type="evidence" value="ECO:0007669"/>
    <property type="project" value="UniProtKB-UniRule"/>
</dbReference>
<dbReference type="Gene3D" id="3.40.190.10">
    <property type="entry name" value="Periplasmic binding protein-like II"/>
    <property type="match status" value="2"/>
</dbReference>
<dbReference type="SUPFAM" id="SSF54782">
    <property type="entry name" value="Porphobilinogen deaminase (hydroxymethylbilane synthase), C-terminal domain"/>
    <property type="match status" value="1"/>
</dbReference>
<dbReference type="InterPro" id="IPR022419">
    <property type="entry name" value="Porphobilin_deaminase_cofac_BS"/>
</dbReference>
<feature type="domain" description="Porphobilinogen deaminase N-terminal" evidence="10">
    <location>
        <begin position="3"/>
        <end position="201"/>
    </location>
</feature>
<name>A0A9D1KNC5_9FIRM</name>
<dbReference type="CDD" id="cd13647">
    <property type="entry name" value="PBP2_PBGD_2"/>
    <property type="match status" value="1"/>
</dbReference>
<dbReference type="PIRSF" id="PIRSF001438">
    <property type="entry name" value="4pyrrol_synth_OHMeBilane_synth"/>
    <property type="match status" value="1"/>
</dbReference>
<dbReference type="NCBIfam" id="TIGR00212">
    <property type="entry name" value="hemC"/>
    <property type="match status" value="1"/>
</dbReference>
<dbReference type="PROSITE" id="PS00533">
    <property type="entry name" value="PORPHOBILINOGEN_DEAM"/>
    <property type="match status" value="1"/>
</dbReference>
<protein>
    <recommendedName>
        <fullName evidence="5 9">Hydroxymethylbilane synthase</fullName>
        <ecNumber evidence="5 9">2.5.1.61</ecNumber>
    </recommendedName>
</protein>
<evidence type="ECO:0000256" key="5">
    <source>
        <dbReference type="ARBA" id="ARBA00012655"/>
    </source>
</evidence>
<comment type="similarity">
    <text evidence="3">Belongs to the HMBS family.</text>
</comment>
<dbReference type="InterPro" id="IPR022418">
    <property type="entry name" value="Porphobilinogen_deaminase_C"/>
</dbReference>
<evidence type="ECO:0000256" key="8">
    <source>
        <dbReference type="ARBA" id="ARBA00048169"/>
    </source>
</evidence>
<comment type="function">
    <text evidence="2">Tetrapolymerization of the monopyrrole PBG into the hydroxymethylbilane pre-uroporphyrinogen in several discrete steps.</text>
</comment>
<sequence>MSIKIGTRSSELALRQARLAMLELRKKFPAEGFEIVEISTRGDRDKKSPLSQLGSGGVFVKELENALLGGRIDMAVHSAKDMTASLPGELVIGAALKRAAHEDTLVTHGGKYHVRTIGTGSPRRAAQLKQMYPNAEILPIRGNIETRLQKLKDGEYDAVVIAKAAIERLEIHDKSIRVTVLSDVVSAAGQGIIAVEVRKGTMEGYMSAINDKETMAALTAERAFLRAAGGGCHAPVGAYARKNGENGLIMEAVAPGRNGALSFAEGTGTDPEELGRRLWLETQK</sequence>
<reference evidence="12" key="2">
    <citation type="journal article" date="2021" name="PeerJ">
        <title>Extensive microbial diversity within the chicken gut microbiome revealed by metagenomics and culture.</title>
        <authorList>
            <person name="Gilroy R."/>
            <person name="Ravi A."/>
            <person name="Getino M."/>
            <person name="Pursley I."/>
            <person name="Horton D.L."/>
            <person name="Alikhan N.F."/>
            <person name="Baker D."/>
            <person name="Gharbi K."/>
            <person name="Hall N."/>
            <person name="Watson M."/>
            <person name="Adriaenssens E.M."/>
            <person name="Foster-Nyarko E."/>
            <person name="Jarju S."/>
            <person name="Secka A."/>
            <person name="Antonio M."/>
            <person name="Oren A."/>
            <person name="Chaudhuri R.R."/>
            <person name="La Ragione R."/>
            <person name="Hildebrand F."/>
            <person name="Pallen M.J."/>
        </authorList>
    </citation>
    <scope>NUCLEOTIDE SEQUENCE</scope>
    <source>
        <strain evidence="12">CHK181-108</strain>
    </source>
</reference>
<evidence type="ECO:0000313" key="13">
    <source>
        <dbReference type="Proteomes" id="UP000824165"/>
    </source>
</evidence>
<gene>
    <name evidence="12" type="primary">hemC</name>
    <name evidence="12" type="ORF">IAA60_00650</name>
</gene>
<dbReference type="Pfam" id="PF01379">
    <property type="entry name" value="Porphobil_deam"/>
    <property type="match status" value="1"/>
</dbReference>
<dbReference type="Gene3D" id="3.30.160.40">
    <property type="entry name" value="Porphobilinogen deaminase, C-terminal domain"/>
    <property type="match status" value="1"/>
</dbReference>
<evidence type="ECO:0000313" key="12">
    <source>
        <dbReference type="EMBL" id="HIT84393.1"/>
    </source>
</evidence>
<dbReference type="EMBL" id="DVLU01000004">
    <property type="protein sequence ID" value="HIT84393.1"/>
    <property type="molecule type" value="Genomic_DNA"/>
</dbReference>
<comment type="subunit">
    <text evidence="4">Monomer.</text>
</comment>
<dbReference type="EC" id="2.5.1.61" evidence="5 9"/>
<dbReference type="Proteomes" id="UP000824165">
    <property type="component" value="Unassembled WGS sequence"/>
</dbReference>
<evidence type="ECO:0000259" key="11">
    <source>
        <dbReference type="Pfam" id="PF03900"/>
    </source>
</evidence>
<dbReference type="InterPro" id="IPR022417">
    <property type="entry name" value="Porphobilin_deaminase_N"/>
</dbReference>
<evidence type="ECO:0000259" key="10">
    <source>
        <dbReference type="Pfam" id="PF01379"/>
    </source>
</evidence>
<evidence type="ECO:0000256" key="9">
    <source>
        <dbReference type="NCBIfam" id="TIGR00212"/>
    </source>
</evidence>
<comment type="caution">
    <text evidence="12">The sequence shown here is derived from an EMBL/GenBank/DDBJ whole genome shotgun (WGS) entry which is preliminary data.</text>
</comment>
<dbReference type="PANTHER" id="PTHR11557:SF0">
    <property type="entry name" value="PORPHOBILINOGEN DEAMINASE"/>
    <property type="match status" value="1"/>
</dbReference>
<organism evidence="12 13">
    <name type="scientific">Candidatus Ornithomonoglobus intestinigallinarum</name>
    <dbReference type="NCBI Taxonomy" id="2840894"/>
    <lineage>
        <taxon>Bacteria</taxon>
        <taxon>Bacillati</taxon>
        <taxon>Bacillota</taxon>
        <taxon>Clostridia</taxon>
        <taxon>Candidatus Ornithomonoglobus</taxon>
    </lineage>
</organism>
<dbReference type="GO" id="GO:0006783">
    <property type="term" value="P:heme biosynthetic process"/>
    <property type="evidence" value="ECO:0007669"/>
    <property type="project" value="TreeGrafter"/>
</dbReference>
<dbReference type="InterPro" id="IPR000860">
    <property type="entry name" value="HemC"/>
</dbReference>
<dbReference type="GO" id="GO:0005737">
    <property type="term" value="C:cytoplasm"/>
    <property type="evidence" value="ECO:0007669"/>
    <property type="project" value="UniProtKB-UniRule"/>
</dbReference>
<evidence type="ECO:0000256" key="1">
    <source>
        <dbReference type="ARBA" id="ARBA00001916"/>
    </source>
</evidence>
<evidence type="ECO:0000256" key="3">
    <source>
        <dbReference type="ARBA" id="ARBA00005638"/>
    </source>
</evidence>
<evidence type="ECO:0000256" key="6">
    <source>
        <dbReference type="ARBA" id="ARBA00022679"/>
    </source>
</evidence>
<evidence type="ECO:0000256" key="7">
    <source>
        <dbReference type="ARBA" id="ARBA00023244"/>
    </source>
</evidence>
<dbReference type="PANTHER" id="PTHR11557">
    <property type="entry name" value="PORPHOBILINOGEN DEAMINASE"/>
    <property type="match status" value="1"/>
</dbReference>
<keyword evidence="7" id="KW-0627">Porphyrin biosynthesis</keyword>